<dbReference type="HAMAP" id="MF_00376">
    <property type="entry name" value="Dephospho_CoA_kinase"/>
    <property type="match status" value="1"/>
</dbReference>
<evidence type="ECO:0000256" key="2">
    <source>
        <dbReference type="ARBA" id="ARBA00022840"/>
    </source>
</evidence>
<comment type="function">
    <text evidence="3">Catalyzes the phosphorylation of the 3'-hydroxyl group of dephosphocoenzyme A to form coenzyme A.</text>
</comment>
<proteinExistence type="inferred from homology"/>
<dbReference type="PANTHER" id="PTHR10695:SF46">
    <property type="entry name" value="BIFUNCTIONAL COENZYME A SYNTHASE-RELATED"/>
    <property type="match status" value="1"/>
</dbReference>
<dbReference type="InterPro" id="IPR027417">
    <property type="entry name" value="P-loop_NTPase"/>
</dbReference>
<keyword evidence="2 3" id="KW-0067">ATP-binding</keyword>
<dbReference type="EC" id="2.7.1.24" evidence="3 4"/>
<comment type="subcellular location">
    <subcellularLocation>
        <location evidence="3">Cytoplasm</location>
    </subcellularLocation>
</comment>
<comment type="catalytic activity">
    <reaction evidence="3">
        <text>3'-dephospho-CoA + ATP = ADP + CoA + H(+)</text>
        <dbReference type="Rhea" id="RHEA:18245"/>
        <dbReference type="ChEBI" id="CHEBI:15378"/>
        <dbReference type="ChEBI" id="CHEBI:30616"/>
        <dbReference type="ChEBI" id="CHEBI:57287"/>
        <dbReference type="ChEBI" id="CHEBI:57328"/>
        <dbReference type="ChEBI" id="CHEBI:456216"/>
        <dbReference type="EC" id="2.7.1.24"/>
    </reaction>
</comment>
<dbReference type="Proteomes" id="UP001477672">
    <property type="component" value="Unassembled WGS sequence"/>
</dbReference>
<keyword evidence="3" id="KW-0173">Coenzyme A biosynthesis</keyword>
<comment type="caution">
    <text evidence="6">The sequence shown here is derived from an EMBL/GenBank/DDBJ whole genome shotgun (WGS) entry which is preliminary data.</text>
</comment>
<dbReference type="GO" id="GO:0004140">
    <property type="term" value="F:dephospho-CoA kinase activity"/>
    <property type="evidence" value="ECO:0007669"/>
    <property type="project" value="UniProtKB-EC"/>
</dbReference>
<dbReference type="PROSITE" id="PS51219">
    <property type="entry name" value="DPCK"/>
    <property type="match status" value="1"/>
</dbReference>
<feature type="region of interest" description="Disordered" evidence="5">
    <location>
        <begin position="200"/>
        <end position="230"/>
    </location>
</feature>
<keyword evidence="1 3" id="KW-0547">Nucleotide-binding</keyword>
<protein>
    <recommendedName>
        <fullName evidence="3 4">Dephospho-CoA kinase</fullName>
        <ecNumber evidence="3 4">2.7.1.24</ecNumber>
    </recommendedName>
    <alternativeName>
        <fullName evidence="3">Dephosphocoenzyme A kinase</fullName>
    </alternativeName>
</protein>
<dbReference type="EMBL" id="JBBMFA010000011">
    <property type="protein sequence ID" value="MEQ2518856.1"/>
    <property type="molecule type" value="Genomic_DNA"/>
</dbReference>
<keyword evidence="7" id="KW-1185">Reference proteome</keyword>
<dbReference type="RefSeq" id="WP_349213980.1">
    <property type="nucleotide sequence ID" value="NZ_JBBMFA010000011.1"/>
</dbReference>
<evidence type="ECO:0000313" key="6">
    <source>
        <dbReference type="EMBL" id="MEQ2518856.1"/>
    </source>
</evidence>
<dbReference type="NCBIfam" id="TIGR00152">
    <property type="entry name" value="dephospho-CoA kinase"/>
    <property type="match status" value="1"/>
</dbReference>
<feature type="binding site" evidence="3">
    <location>
        <begin position="13"/>
        <end position="18"/>
    </location>
    <ligand>
        <name>ATP</name>
        <dbReference type="ChEBI" id="CHEBI:30616"/>
    </ligand>
</feature>
<evidence type="ECO:0000256" key="3">
    <source>
        <dbReference type="HAMAP-Rule" id="MF_00376"/>
    </source>
</evidence>
<keyword evidence="3 6" id="KW-0418">Kinase</keyword>
<accession>A0ABV1GAJ5</accession>
<dbReference type="CDD" id="cd02022">
    <property type="entry name" value="DPCK"/>
    <property type="match status" value="1"/>
</dbReference>
<dbReference type="Pfam" id="PF01121">
    <property type="entry name" value="CoaE"/>
    <property type="match status" value="1"/>
</dbReference>
<dbReference type="PANTHER" id="PTHR10695">
    <property type="entry name" value="DEPHOSPHO-COA KINASE-RELATED"/>
    <property type="match status" value="1"/>
</dbReference>
<evidence type="ECO:0000313" key="7">
    <source>
        <dbReference type="Proteomes" id="UP001477672"/>
    </source>
</evidence>
<comment type="pathway">
    <text evidence="3">Cofactor biosynthesis; coenzyme A biosynthesis; CoA from (R)-pantothenate: step 5/5.</text>
</comment>
<evidence type="ECO:0000256" key="1">
    <source>
        <dbReference type="ARBA" id="ARBA00022741"/>
    </source>
</evidence>
<comment type="similarity">
    <text evidence="3">Belongs to the CoaE family.</text>
</comment>
<name>A0ABV1GAJ5_9FIRM</name>
<organism evidence="6 7">
    <name type="scientific">Ruthenibacterium intestinale</name>
    <dbReference type="NCBI Taxonomy" id="3133163"/>
    <lineage>
        <taxon>Bacteria</taxon>
        <taxon>Bacillati</taxon>
        <taxon>Bacillota</taxon>
        <taxon>Clostridia</taxon>
        <taxon>Eubacteriales</taxon>
        <taxon>Oscillospiraceae</taxon>
        <taxon>Ruthenibacterium</taxon>
    </lineage>
</organism>
<evidence type="ECO:0000256" key="5">
    <source>
        <dbReference type="SAM" id="MobiDB-lite"/>
    </source>
</evidence>
<dbReference type="Gene3D" id="3.40.50.300">
    <property type="entry name" value="P-loop containing nucleotide triphosphate hydrolases"/>
    <property type="match status" value="1"/>
</dbReference>
<keyword evidence="3" id="KW-0963">Cytoplasm</keyword>
<dbReference type="SUPFAM" id="SSF52540">
    <property type="entry name" value="P-loop containing nucleoside triphosphate hydrolases"/>
    <property type="match status" value="1"/>
</dbReference>
<evidence type="ECO:0000256" key="4">
    <source>
        <dbReference type="NCBIfam" id="TIGR00152"/>
    </source>
</evidence>
<gene>
    <name evidence="3 6" type="primary">coaE</name>
    <name evidence="6" type="ORF">WMO24_00125</name>
</gene>
<keyword evidence="3 6" id="KW-0808">Transferase</keyword>
<dbReference type="InterPro" id="IPR001977">
    <property type="entry name" value="Depp_CoAkinase"/>
</dbReference>
<reference evidence="6 7" key="1">
    <citation type="submission" date="2024-03" db="EMBL/GenBank/DDBJ databases">
        <title>Human intestinal bacterial collection.</title>
        <authorList>
            <person name="Pauvert C."/>
            <person name="Hitch T.C.A."/>
            <person name="Clavel T."/>
        </authorList>
    </citation>
    <scope>NUCLEOTIDE SEQUENCE [LARGE SCALE GENOMIC DNA]</scope>
    <source>
        <strain evidence="6 7">CLA-JM-H11</strain>
    </source>
</reference>
<feature type="compositionally biased region" description="Basic and acidic residues" evidence="5">
    <location>
        <begin position="200"/>
        <end position="210"/>
    </location>
</feature>
<sequence length="230" mass="25136">MKPWIVGLTGRSGCGKSTVSEHYRAKGYAVLDCDRAAREVAAPGSSCLNQLVQAFGPEIVDAEGRLQRRMLARKAFSSEEGTARLTQITHPAIIALLVEQAEQAFSTGAEMVFADGAVIVGHSFEAYCQRIIVVDAPDDVCVARIMKRDEIDREAAVQRLAAQMSSEQLRKAADYVIENHADRMTLLQQADQVLQELRKERNEHREKSETSADCGTGSGAVDCSDPVCRP</sequence>